<comment type="caution">
    <text evidence="1">The sequence shown here is derived from an EMBL/GenBank/DDBJ whole genome shotgun (WGS) entry which is preliminary data.</text>
</comment>
<gene>
    <name evidence="1" type="ORF">BCL90_3377</name>
</gene>
<protein>
    <submittedName>
        <fullName evidence="1">Uncharacterized protein</fullName>
    </submittedName>
</protein>
<reference evidence="1 2" key="1">
    <citation type="submission" date="2018-10" db="EMBL/GenBank/DDBJ databases">
        <title>Genomic Encyclopedia of Archaeal and Bacterial Type Strains, Phase II (KMG-II): from individual species to whole genera.</title>
        <authorList>
            <person name="Goeker M."/>
        </authorList>
    </citation>
    <scope>NUCLEOTIDE SEQUENCE [LARGE SCALE GENOMIC DNA]</scope>
    <source>
        <strain evidence="1 2">DSM 19624</strain>
    </source>
</reference>
<dbReference type="Proteomes" id="UP000273898">
    <property type="component" value="Unassembled WGS sequence"/>
</dbReference>
<sequence length="55" mass="6572">MILYFLYSKTGERLSGQRERCFIAFKMTKAIYYTPDFILTTLDLSKNIYQVLTHK</sequence>
<accession>A0A497XY33</accession>
<proteinExistence type="predicted"/>
<dbReference type="EMBL" id="RCCK01000012">
    <property type="protein sequence ID" value="RLJ75031.1"/>
    <property type="molecule type" value="Genomic_DNA"/>
</dbReference>
<evidence type="ECO:0000313" key="2">
    <source>
        <dbReference type="Proteomes" id="UP000273898"/>
    </source>
</evidence>
<evidence type="ECO:0000313" key="1">
    <source>
        <dbReference type="EMBL" id="RLJ75031.1"/>
    </source>
</evidence>
<dbReference type="AlphaFoldDB" id="A0A497XY33"/>
<name>A0A497XY33_9SPHI</name>
<organism evidence="1 2">
    <name type="scientific">Pedobacter alluvionis</name>
    <dbReference type="NCBI Taxonomy" id="475253"/>
    <lineage>
        <taxon>Bacteria</taxon>
        <taxon>Pseudomonadati</taxon>
        <taxon>Bacteroidota</taxon>
        <taxon>Sphingobacteriia</taxon>
        <taxon>Sphingobacteriales</taxon>
        <taxon>Sphingobacteriaceae</taxon>
        <taxon>Pedobacter</taxon>
    </lineage>
</organism>